<comment type="caution">
    <text evidence="1">The sequence shown here is derived from an EMBL/GenBank/DDBJ whole genome shotgun (WGS) entry which is preliminary data.</text>
</comment>
<dbReference type="AlphaFoldDB" id="A0A366AW64"/>
<gene>
    <name evidence="1" type="ORF">DR980_15950</name>
</gene>
<name>A0A366AW64_9FLAO</name>
<protein>
    <submittedName>
        <fullName evidence="1">Uncharacterized protein</fullName>
    </submittedName>
</protein>
<keyword evidence="2" id="KW-1185">Reference proteome</keyword>
<proteinExistence type="predicted"/>
<dbReference type="EMBL" id="QNUX01000020">
    <property type="protein sequence ID" value="RBN48976.1"/>
    <property type="molecule type" value="Genomic_DNA"/>
</dbReference>
<organism evidence="1 2">
    <name type="scientific">Flavobacterium psychrolimnae</name>
    <dbReference type="NCBI Taxonomy" id="249351"/>
    <lineage>
        <taxon>Bacteria</taxon>
        <taxon>Pseudomonadati</taxon>
        <taxon>Bacteroidota</taxon>
        <taxon>Flavobacteriia</taxon>
        <taxon>Flavobacteriales</taxon>
        <taxon>Flavobacteriaceae</taxon>
        <taxon>Flavobacterium</taxon>
    </lineage>
</organism>
<sequence length="85" mass="10080">MASLCQKFNEKMKTYSILKPKKLNLENLVNKYQPDFKFDYDRAYLIIHLVIILGREKDNYKKVGLHSKLQIPVILTTQFQFKVST</sequence>
<evidence type="ECO:0000313" key="1">
    <source>
        <dbReference type="EMBL" id="RBN48976.1"/>
    </source>
</evidence>
<dbReference type="Proteomes" id="UP000253676">
    <property type="component" value="Unassembled WGS sequence"/>
</dbReference>
<reference evidence="1 2" key="1">
    <citation type="submission" date="2018-07" db="EMBL/GenBank/DDBJ databases">
        <title>Complete genome sequence of Flavobacterium psychrolimnae LMG 22018.</title>
        <authorList>
            <person name="Kim D.-U."/>
        </authorList>
    </citation>
    <scope>NUCLEOTIDE SEQUENCE [LARGE SCALE GENOMIC DNA]</scope>
    <source>
        <strain evidence="1 2">LMG 22018</strain>
    </source>
</reference>
<accession>A0A366AW64</accession>
<evidence type="ECO:0000313" key="2">
    <source>
        <dbReference type="Proteomes" id="UP000253676"/>
    </source>
</evidence>